<proteinExistence type="predicted"/>
<evidence type="ECO:0000256" key="1">
    <source>
        <dbReference type="SAM" id="MobiDB-lite"/>
    </source>
</evidence>
<sequence length="210" mass="22225">MRGAGRGHVGAKLESSRAAGRAGPSFSPPIAGRRATCPLVRLREQACSLSLLLFCFFLTVLATFAGVLRSAACRIDASALVLVQLELVWLGLAGKGGGAFSVAEPLSASSPIVVVAVPGCRSLVLSQGITHVYLPACLPRYLYTPDPHPGRSASPLVRELALCAPRYIPRSLQVASRRLRTYVLALAAAQKRGEGKEARSPVRAMRAGRR</sequence>
<keyword evidence="2" id="KW-1133">Transmembrane helix</keyword>
<keyword evidence="2" id="KW-0472">Membrane</keyword>
<reference evidence="3" key="1">
    <citation type="journal article" date="2020" name="Stud. Mycol.">
        <title>101 Dothideomycetes genomes: a test case for predicting lifestyles and emergence of pathogens.</title>
        <authorList>
            <person name="Haridas S."/>
            <person name="Albert R."/>
            <person name="Binder M."/>
            <person name="Bloem J."/>
            <person name="Labutti K."/>
            <person name="Salamov A."/>
            <person name="Andreopoulos B."/>
            <person name="Baker S."/>
            <person name="Barry K."/>
            <person name="Bills G."/>
            <person name="Bluhm B."/>
            <person name="Cannon C."/>
            <person name="Castanera R."/>
            <person name="Culley D."/>
            <person name="Daum C."/>
            <person name="Ezra D."/>
            <person name="Gonzalez J."/>
            <person name="Henrissat B."/>
            <person name="Kuo A."/>
            <person name="Liang C."/>
            <person name="Lipzen A."/>
            <person name="Lutzoni F."/>
            <person name="Magnuson J."/>
            <person name="Mondo S."/>
            <person name="Nolan M."/>
            <person name="Ohm R."/>
            <person name="Pangilinan J."/>
            <person name="Park H.-J."/>
            <person name="Ramirez L."/>
            <person name="Alfaro M."/>
            <person name="Sun H."/>
            <person name="Tritt A."/>
            <person name="Yoshinaga Y."/>
            <person name="Zwiers L.-H."/>
            <person name="Turgeon B."/>
            <person name="Goodwin S."/>
            <person name="Spatafora J."/>
            <person name="Crous P."/>
            <person name="Grigoriev I."/>
        </authorList>
    </citation>
    <scope>NUCLEOTIDE SEQUENCE</scope>
    <source>
        <strain evidence="3">ATCC 16933</strain>
    </source>
</reference>
<feature type="transmembrane region" description="Helical" evidence="2">
    <location>
        <begin position="49"/>
        <end position="68"/>
    </location>
</feature>
<organism evidence="3 4">
    <name type="scientific">Lineolata rhizophorae</name>
    <dbReference type="NCBI Taxonomy" id="578093"/>
    <lineage>
        <taxon>Eukaryota</taxon>
        <taxon>Fungi</taxon>
        <taxon>Dikarya</taxon>
        <taxon>Ascomycota</taxon>
        <taxon>Pezizomycotina</taxon>
        <taxon>Dothideomycetes</taxon>
        <taxon>Dothideomycetes incertae sedis</taxon>
        <taxon>Lineolatales</taxon>
        <taxon>Lineolataceae</taxon>
        <taxon>Lineolata</taxon>
    </lineage>
</organism>
<dbReference type="EMBL" id="MU001691">
    <property type="protein sequence ID" value="KAF2454464.1"/>
    <property type="molecule type" value="Genomic_DNA"/>
</dbReference>
<keyword evidence="4" id="KW-1185">Reference proteome</keyword>
<dbReference type="AlphaFoldDB" id="A0A6A6NSR0"/>
<keyword evidence="2" id="KW-0812">Transmembrane</keyword>
<dbReference type="Proteomes" id="UP000799766">
    <property type="component" value="Unassembled WGS sequence"/>
</dbReference>
<protein>
    <submittedName>
        <fullName evidence="3">Uncharacterized protein</fullName>
    </submittedName>
</protein>
<evidence type="ECO:0000313" key="3">
    <source>
        <dbReference type="EMBL" id="KAF2454464.1"/>
    </source>
</evidence>
<evidence type="ECO:0000256" key="2">
    <source>
        <dbReference type="SAM" id="Phobius"/>
    </source>
</evidence>
<accession>A0A6A6NSR0</accession>
<gene>
    <name evidence="3" type="ORF">BDY21DRAFT_352952</name>
</gene>
<name>A0A6A6NSR0_9PEZI</name>
<feature type="region of interest" description="Disordered" evidence="1">
    <location>
        <begin position="1"/>
        <end position="27"/>
    </location>
</feature>
<evidence type="ECO:0000313" key="4">
    <source>
        <dbReference type="Proteomes" id="UP000799766"/>
    </source>
</evidence>